<dbReference type="SUPFAM" id="SSF50475">
    <property type="entry name" value="FMN-binding split barrel"/>
    <property type="match status" value="1"/>
</dbReference>
<evidence type="ECO:0000259" key="1">
    <source>
        <dbReference type="Pfam" id="PF12766"/>
    </source>
</evidence>
<evidence type="ECO:0000313" key="2">
    <source>
        <dbReference type="EMBL" id="EQC25421.1"/>
    </source>
</evidence>
<evidence type="ECO:0000313" key="3">
    <source>
        <dbReference type="Proteomes" id="UP000030762"/>
    </source>
</evidence>
<proteinExistence type="predicted"/>
<dbReference type="Gene3D" id="2.30.110.10">
    <property type="entry name" value="Electron Transport, Fmn-binding Protein, Chain A"/>
    <property type="match status" value="1"/>
</dbReference>
<protein>
    <recommendedName>
        <fullName evidence="1">Pyridoxamine 5'-phosphate oxidase Alr4036 family FMN-binding domain-containing protein</fullName>
    </recommendedName>
</protein>
<keyword evidence="3" id="KW-1185">Reference proteome</keyword>
<reference evidence="2 3" key="1">
    <citation type="submission" date="2012-04" db="EMBL/GenBank/DDBJ databases">
        <title>The Genome Sequence of Saprolegnia declina VS20.</title>
        <authorList>
            <consortium name="The Broad Institute Genome Sequencing Platform"/>
            <person name="Russ C."/>
            <person name="Nusbaum C."/>
            <person name="Tyler B."/>
            <person name="van West P."/>
            <person name="Dieguez-Uribeondo J."/>
            <person name="de Bruijn I."/>
            <person name="Tripathy S."/>
            <person name="Jiang R."/>
            <person name="Young S.K."/>
            <person name="Zeng Q."/>
            <person name="Gargeya S."/>
            <person name="Fitzgerald M."/>
            <person name="Haas B."/>
            <person name="Abouelleil A."/>
            <person name="Alvarado L."/>
            <person name="Arachchi H.M."/>
            <person name="Berlin A."/>
            <person name="Chapman S.B."/>
            <person name="Goldberg J."/>
            <person name="Griggs A."/>
            <person name="Gujja S."/>
            <person name="Hansen M."/>
            <person name="Howarth C."/>
            <person name="Imamovic A."/>
            <person name="Larimer J."/>
            <person name="McCowen C."/>
            <person name="Montmayeur A."/>
            <person name="Murphy C."/>
            <person name="Neiman D."/>
            <person name="Pearson M."/>
            <person name="Priest M."/>
            <person name="Roberts A."/>
            <person name="Saif S."/>
            <person name="Shea T."/>
            <person name="Sisk P."/>
            <person name="Sykes S."/>
            <person name="Wortman J."/>
            <person name="Nusbaum C."/>
            <person name="Birren B."/>
        </authorList>
    </citation>
    <scope>NUCLEOTIDE SEQUENCE [LARGE SCALE GENOMIC DNA]</scope>
    <source>
        <strain evidence="2 3">VS20</strain>
    </source>
</reference>
<dbReference type="Pfam" id="PF12766">
    <property type="entry name" value="Pyridox_oxase_2"/>
    <property type="match status" value="1"/>
</dbReference>
<dbReference type="STRING" id="1156394.T0PT65"/>
<gene>
    <name evidence="2" type="ORF">SDRG_16709</name>
</gene>
<dbReference type="UniPathway" id="UPA01068">
    <property type="reaction ID" value="UER00304"/>
</dbReference>
<dbReference type="RefSeq" id="XP_008621149.1">
    <property type="nucleotide sequence ID" value="XM_008622927.1"/>
</dbReference>
<dbReference type="InterPro" id="IPR012349">
    <property type="entry name" value="Split_barrel_FMN-bd"/>
</dbReference>
<sequence length="209" mass="23577">MFCAQAAHAIRRRCRTMTKSRSASSLTPWKQRLHEAIEANRHIPGTHYLQMATVAQDGAPQCRTVVFRGFEGETGLTMITDARSAKVAQLTANPACEVAWWLPQNGEQFRIAGDVELVTPDADAKGLRTQLWHKLRESMRQQFFWPEPNTPFTDAPVPVVSSATPPPTFLVLVLWPKQVKYLRLHDSFAQVDTLDVATDPAWMSRRINP</sequence>
<dbReference type="GO" id="GO:0010181">
    <property type="term" value="F:FMN binding"/>
    <property type="evidence" value="ECO:0007669"/>
    <property type="project" value="InterPro"/>
</dbReference>
<dbReference type="PANTHER" id="PTHR28243">
    <property type="entry name" value="AGL049CP"/>
    <property type="match status" value="1"/>
</dbReference>
<feature type="non-terminal residue" evidence="2">
    <location>
        <position position="1"/>
    </location>
</feature>
<organism evidence="2 3">
    <name type="scientific">Saprolegnia diclina (strain VS20)</name>
    <dbReference type="NCBI Taxonomy" id="1156394"/>
    <lineage>
        <taxon>Eukaryota</taxon>
        <taxon>Sar</taxon>
        <taxon>Stramenopiles</taxon>
        <taxon>Oomycota</taxon>
        <taxon>Saprolegniomycetes</taxon>
        <taxon>Saprolegniales</taxon>
        <taxon>Saprolegniaceae</taxon>
        <taxon>Saprolegnia</taxon>
    </lineage>
</organism>
<dbReference type="InParanoid" id="T0PT65"/>
<dbReference type="PANTHER" id="PTHR28243:SF1">
    <property type="entry name" value="PYRIDOXAMINE 5'-PHOSPHATE OXIDASE ALR4036 FAMILY FMN-BINDING DOMAIN-CONTAINING PROTEIN"/>
    <property type="match status" value="1"/>
</dbReference>
<dbReference type="eggNOG" id="KOG4558">
    <property type="taxonomic scope" value="Eukaryota"/>
</dbReference>
<feature type="domain" description="Pyridoxamine 5'-phosphate oxidase Alr4036 family FMN-binding" evidence="1">
    <location>
        <begin position="27"/>
        <end position="118"/>
    </location>
</feature>
<dbReference type="OrthoDB" id="434253at2759"/>
<accession>T0PT65</accession>
<dbReference type="AlphaFoldDB" id="T0PT65"/>
<dbReference type="VEuPathDB" id="FungiDB:SDRG_16709"/>
<dbReference type="InterPro" id="IPR024624">
    <property type="entry name" value="Pyridox_Oxase_Alr4036_FMN-bd"/>
</dbReference>
<dbReference type="Proteomes" id="UP000030762">
    <property type="component" value="Unassembled WGS sequence"/>
</dbReference>
<name>T0PT65_SAPDV</name>
<dbReference type="GeneID" id="19957436"/>
<dbReference type="EMBL" id="JH767279">
    <property type="protein sequence ID" value="EQC25421.1"/>
    <property type="molecule type" value="Genomic_DNA"/>
</dbReference>